<feature type="domain" description="MobA-like NTP transferase" evidence="9">
    <location>
        <begin position="12"/>
        <end position="156"/>
    </location>
</feature>
<comment type="function">
    <text evidence="8">Transfers a GMP moiety from GTP to Mo-molybdopterin (Mo-MPT) cofactor (Moco or molybdenum cofactor) to form Mo-molybdopterin guanine dinucleotide (Mo-MGD) cofactor.</text>
</comment>
<keyword evidence="1 8" id="KW-0963">Cytoplasm</keyword>
<dbReference type="GO" id="GO:0005737">
    <property type="term" value="C:cytoplasm"/>
    <property type="evidence" value="ECO:0007669"/>
    <property type="project" value="UniProtKB-SubCell"/>
</dbReference>
<accession>A0A149RQA8</accession>
<dbReference type="SUPFAM" id="SSF53448">
    <property type="entry name" value="Nucleotide-diphospho-sugar transferases"/>
    <property type="match status" value="1"/>
</dbReference>
<reference evidence="10 11" key="1">
    <citation type="submission" date="2015-06" db="EMBL/GenBank/DDBJ databases">
        <title>Improved classification and identification of acetic acid bacteria using matrix-assisted laser desorption/ionization time-of-flight mass spectrometry; Gluconobacter nephelii and Gluconobacter uchimurae are later heterotypic synonyms of Gluconobacter japonicus and Gluconobacter oxydans, respectively.</title>
        <authorList>
            <person name="Li L."/>
            <person name="Cleenwerck I."/>
            <person name="De Vuyst L."/>
            <person name="Vandamme P."/>
        </authorList>
    </citation>
    <scope>NUCLEOTIDE SEQUENCE [LARGE SCALE GENOMIC DNA]</scope>
    <source>
        <strain evidence="10 11">LMG 1552</strain>
    </source>
</reference>
<comment type="subcellular location">
    <subcellularLocation>
        <location evidence="8">Cytoplasm</location>
    </subcellularLocation>
</comment>
<comment type="cofactor">
    <cofactor evidence="8">
        <name>Mg(2+)</name>
        <dbReference type="ChEBI" id="CHEBI:18420"/>
    </cofactor>
</comment>
<keyword evidence="5 8" id="KW-0460">Magnesium</keyword>
<evidence type="ECO:0000256" key="4">
    <source>
        <dbReference type="ARBA" id="ARBA00022741"/>
    </source>
</evidence>
<keyword evidence="7 8" id="KW-0501">Molybdenum cofactor biosynthesis</keyword>
<protein>
    <recommendedName>
        <fullName evidence="8">Molybdenum cofactor guanylyltransferase</fullName>
        <shortName evidence="8">MoCo guanylyltransferase</shortName>
        <ecNumber evidence="8">2.7.7.77</ecNumber>
    </recommendedName>
    <alternativeName>
        <fullName evidence="8">GTP:molybdopterin guanylyltransferase</fullName>
    </alternativeName>
    <alternativeName>
        <fullName evidence="8">Mo-MPT guanylyltransferase</fullName>
    </alternativeName>
    <alternativeName>
        <fullName evidence="8">Molybdopterin guanylyltransferase</fullName>
    </alternativeName>
    <alternativeName>
        <fullName evidence="8">Molybdopterin-guanine dinucleotide synthase</fullName>
        <shortName evidence="8">MGD synthase</shortName>
    </alternativeName>
</protein>
<dbReference type="GO" id="GO:0061603">
    <property type="term" value="F:molybdenum cofactor guanylyltransferase activity"/>
    <property type="evidence" value="ECO:0007669"/>
    <property type="project" value="UniProtKB-EC"/>
</dbReference>
<name>A0A149RQA8_9PROT</name>
<feature type="binding site" evidence="8">
    <location>
        <position position="75"/>
    </location>
    <ligand>
        <name>GTP</name>
        <dbReference type="ChEBI" id="CHEBI:37565"/>
    </ligand>
</feature>
<dbReference type="AlphaFoldDB" id="A0A149RQA8"/>
<evidence type="ECO:0000256" key="2">
    <source>
        <dbReference type="ARBA" id="ARBA00022679"/>
    </source>
</evidence>
<dbReference type="Gene3D" id="3.90.550.10">
    <property type="entry name" value="Spore Coat Polysaccharide Biosynthesis Protein SpsA, Chain A"/>
    <property type="match status" value="1"/>
</dbReference>
<dbReference type="HAMAP" id="MF_00316">
    <property type="entry name" value="MobA"/>
    <property type="match status" value="1"/>
</dbReference>
<evidence type="ECO:0000256" key="7">
    <source>
        <dbReference type="ARBA" id="ARBA00023150"/>
    </source>
</evidence>
<dbReference type="EMBL" id="LHZF01000157">
    <property type="protein sequence ID" value="KXV16495.1"/>
    <property type="molecule type" value="Genomic_DNA"/>
</dbReference>
<evidence type="ECO:0000256" key="5">
    <source>
        <dbReference type="ARBA" id="ARBA00022842"/>
    </source>
</evidence>
<dbReference type="EC" id="2.7.7.77" evidence="8"/>
<proteinExistence type="inferred from homology"/>
<feature type="binding site" evidence="8">
    <location>
        <position position="107"/>
    </location>
    <ligand>
        <name>GTP</name>
        <dbReference type="ChEBI" id="CHEBI:37565"/>
    </ligand>
</feature>
<evidence type="ECO:0000256" key="8">
    <source>
        <dbReference type="HAMAP-Rule" id="MF_00316"/>
    </source>
</evidence>
<dbReference type="Proteomes" id="UP000075526">
    <property type="component" value="Unassembled WGS sequence"/>
</dbReference>
<dbReference type="GO" id="GO:1902758">
    <property type="term" value="P:bis(molybdopterin guanine dinucleotide)molybdenum biosynthetic process"/>
    <property type="evidence" value="ECO:0007669"/>
    <property type="project" value="TreeGrafter"/>
</dbReference>
<dbReference type="GO" id="GO:0005525">
    <property type="term" value="F:GTP binding"/>
    <property type="evidence" value="ECO:0007669"/>
    <property type="project" value="UniProtKB-UniRule"/>
</dbReference>
<comment type="similarity">
    <text evidence="8">Belongs to the MobA family.</text>
</comment>
<evidence type="ECO:0000256" key="3">
    <source>
        <dbReference type="ARBA" id="ARBA00022723"/>
    </source>
</evidence>
<evidence type="ECO:0000256" key="1">
    <source>
        <dbReference type="ARBA" id="ARBA00022490"/>
    </source>
</evidence>
<feature type="binding site" evidence="8">
    <location>
        <begin position="15"/>
        <end position="17"/>
    </location>
    <ligand>
        <name>GTP</name>
        <dbReference type="ChEBI" id="CHEBI:37565"/>
    </ligand>
</feature>
<dbReference type="GO" id="GO:0046872">
    <property type="term" value="F:metal ion binding"/>
    <property type="evidence" value="ECO:0007669"/>
    <property type="project" value="UniProtKB-KW"/>
</dbReference>
<dbReference type="RefSeq" id="WP_061508020.1">
    <property type="nucleotide sequence ID" value="NZ_LHZF01000157.1"/>
</dbReference>
<comment type="catalytic activity">
    <reaction evidence="8">
        <text>Mo-molybdopterin + GTP + H(+) = Mo-molybdopterin guanine dinucleotide + diphosphate</text>
        <dbReference type="Rhea" id="RHEA:34243"/>
        <dbReference type="ChEBI" id="CHEBI:15378"/>
        <dbReference type="ChEBI" id="CHEBI:33019"/>
        <dbReference type="ChEBI" id="CHEBI:37565"/>
        <dbReference type="ChEBI" id="CHEBI:71302"/>
        <dbReference type="ChEBI" id="CHEBI:71310"/>
        <dbReference type="EC" id="2.7.7.77"/>
    </reaction>
</comment>
<gene>
    <name evidence="8" type="primary">mobA</name>
    <name evidence="10" type="ORF">AD933_06460</name>
</gene>
<dbReference type="PATRIC" id="fig|178901.13.peg.285"/>
<feature type="binding site" evidence="8">
    <location>
        <position position="28"/>
    </location>
    <ligand>
        <name>GTP</name>
        <dbReference type="ChEBI" id="CHEBI:37565"/>
    </ligand>
</feature>
<evidence type="ECO:0000313" key="10">
    <source>
        <dbReference type="EMBL" id="KXV16495.1"/>
    </source>
</evidence>
<dbReference type="InterPro" id="IPR025877">
    <property type="entry name" value="MobA-like_NTP_Trfase"/>
</dbReference>
<keyword evidence="3 8" id="KW-0479">Metal-binding</keyword>
<evidence type="ECO:0000259" key="9">
    <source>
        <dbReference type="Pfam" id="PF12804"/>
    </source>
</evidence>
<comment type="caution">
    <text evidence="10">The sequence shown here is derived from an EMBL/GenBank/DDBJ whole genome shotgun (WGS) entry which is preliminary data.</text>
</comment>
<dbReference type="InterPro" id="IPR029044">
    <property type="entry name" value="Nucleotide-diphossugar_trans"/>
</dbReference>
<keyword evidence="6 8" id="KW-0342">GTP-binding</keyword>
<evidence type="ECO:0000256" key="6">
    <source>
        <dbReference type="ARBA" id="ARBA00023134"/>
    </source>
</evidence>
<comment type="subunit">
    <text evidence="8">Monomer.</text>
</comment>
<feature type="binding site" evidence="8">
    <location>
        <position position="107"/>
    </location>
    <ligand>
        <name>Mg(2+)</name>
        <dbReference type="ChEBI" id="CHEBI:18420"/>
    </ligand>
</feature>
<dbReference type="PANTHER" id="PTHR19136">
    <property type="entry name" value="MOLYBDENUM COFACTOR GUANYLYLTRANSFERASE"/>
    <property type="match status" value="1"/>
</dbReference>
<dbReference type="CDD" id="cd02503">
    <property type="entry name" value="MobA"/>
    <property type="match status" value="1"/>
</dbReference>
<dbReference type="InterPro" id="IPR013482">
    <property type="entry name" value="Molybde_CF_guanTrfase"/>
</dbReference>
<comment type="caution">
    <text evidence="8">Lacks conserved residue(s) required for the propagation of feature annotation.</text>
</comment>
<sequence length="207" mass="22267">MSAFPSPPRIAALVLAGGTGSRMGGCDKALLPLSETQTVLDYVLTALRPHCAALAISANGDASRFAAWNLPVLPDTQADMGPLAGILEGLRWAENQNCSSLITVPGDTPFIPADLPQLLLPAPAVAVSDNRQHHLVASWPTACRAALEEWLKQPDHKDKLRIRCFASTLGVRDVIFPAHTPDLFFNINTPDEYAYARKLVRGGLTHV</sequence>
<keyword evidence="2 8" id="KW-0808">Transferase</keyword>
<comment type="domain">
    <text evidence="8">The N-terminal domain determines nucleotide recognition and specific binding, while the C-terminal domain determines the specific binding to the target protein.</text>
</comment>
<evidence type="ECO:0000313" key="11">
    <source>
        <dbReference type="Proteomes" id="UP000075526"/>
    </source>
</evidence>
<dbReference type="Pfam" id="PF12804">
    <property type="entry name" value="NTP_transf_3"/>
    <property type="match status" value="1"/>
</dbReference>
<keyword evidence="4 8" id="KW-0547">Nucleotide-binding</keyword>
<dbReference type="PANTHER" id="PTHR19136:SF81">
    <property type="entry name" value="MOLYBDENUM COFACTOR GUANYLYLTRANSFERASE"/>
    <property type="match status" value="1"/>
</dbReference>
<organism evidence="10 11">
    <name type="scientific">Acetobacter malorum</name>
    <dbReference type="NCBI Taxonomy" id="178901"/>
    <lineage>
        <taxon>Bacteria</taxon>
        <taxon>Pseudomonadati</taxon>
        <taxon>Pseudomonadota</taxon>
        <taxon>Alphaproteobacteria</taxon>
        <taxon>Acetobacterales</taxon>
        <taxon>Acetobacteraceae</taxon>
        <taxon>Acetobacter</taxon>
    </lineage>
</organism>